<dbReference type="AlphaFoldDB" id="A0A6D2IXL1"/>
<protein>
    <recommendedName>
        <fullName evidence="7">SGNH hydrolase-type esterase domain-containing protein</fullName>
    </recommendedName>
</protein>
<keyword evidence="6" id="KW-1185">Reference proteome</keyword>
<comment type="similarity">
    <text evidence="1">Belongs to the 'GDSL' lipolytic enzyme family.</text>
</comment>
<dbReference type="InterPro" id="IPR001087">
    <property type="entry name" value="GDSL"/>
</dbReference>
<dbReference type="GO" id="GO:0016788">
    <property type="term" value="F:hydrolase activity, acting on ester bonds"/>
    <property type="evidence" value="ECO:0007669"/>
    <property type="project" value="InterPro"/>
</dbReference>
<evidence type="ECO:0000256" key="1">
    <source>
        <dbReference type="ARBA" id="ARBA00008668"/>
    </source>
</evidence>
<evidence type="ECO:0000313" key="5">
    <source>
        <dbReference type="EMBL" id="CAA7029680.1"/>
    </source>
</evidence>
<evidence type="ECO:0008006" key="7">
    <source>
        <dbReference type="Google" id="ProtNLM"/>
    </source>
</evidence>
<keyword evidence="3" id="KW-0442">Lipid degradation</keyword>
<evidence type="ECO:0000313" key="6">
    <source>
        <dbReference type="Proteomes" id="UP000467841"/>
    </source>
</evidence>
<proteinExistence type="inferred from homology"/>
<dbReference type="PANTHER" id="PTHR46020">
    <property type="entry name" value="OSJNBB0059K02.9 PROTEIN"/>
    <property type="match status" value="1"/>
</dbReference>
<keyword evidence="4" id="KW-0443">Lipid metabolism</keyword>
<name>A0A6D2IXL1_9BRAS</name>
<dbReference type="PANTHER" id="PTHR46020:SF32">
    <property type="entry name" value="GDSL ESTERASE_LIPASE"/>
    <property type="match status" value="1"/>
</dbReference>
<evidence type="ECO:0000256" key="2">
    <source>
        <dbReference type="ARBA" id="ARBA00022801"/>
    </source>
</evidence>
<dbReference type="OrthoDB" id="1600564at2759"/>
<evidence type="ECO:0000256" key="4">
    <source>
        <dbReference type="ARBA" id="ARBA00023098"/>
    </source>
</evidence>
<gene>
    <name evidence="5" type="ORF">MERR_LOCUS16915</name>
</gene>
<dbReference type="InterPro" id="IPR036514">
    <property type="entry name" value="SGNH_hydro_sf"/>
</dbReference>
<dbReference type="Pfam" id="PF00657">
    <property type="entry name" value="Lipase_GDSL"/>
    <property type="match status" value="1"/>
</dbReference>
<dbReference type="Proteomes" id="UP000467841">
    <property type="component" value="Unassembled WGS sequence"/>
</dbReference>
<keyword evidence="2" id="KW-0378">Hydrolase</keyword>
<reference evidence="5" key="1">
    <citation type="submission" date="2020-01" db="EMBL/GenBank/DDBJ databases">
        <authorList>
            <person name="Mishra B."/>
        </authorList>
    </citation>
    <scope>NUCLEOTIDE SEQUENCE [LARGE SCALE GENOMIC DNA]</scope>
</reference>
<accession>A0A6D2IXL1</accession>
<dbReference type="GO" id="GO:0016042">
    <property type="term" value="P:lipid catabolic process"/>
    <property type="evidence" value="ECO:0007669"/>
    <property type="project" value="UniProtKB-KW"/>
</dbReference>
<dbReference type="EMBL" id="CACVBM020001085">
    <property type="protein sequence ID" value="CAA7029680.1"/>
    <property type="molecule type" value="Genomic_DNA"/>
</dbReference>
<evidence type="ECO:0000256" key="3">
    <source>
        <dbReference type="ARBA" id="ARBA00022963"/>
    </source>
</evidence>
<dbReference type="Gene3D" id="3.40.50.1110">
    <property type="entry name" value="SGNH hydrolase"/>
    <property type="match status" value="1"/>
</dbReference>
<comment type="caution">
    <text evidence="5">The sequence shown here is derived from an EMBL/GenBank/DDBJ whole genome shotgun (WGS) entry which is preliminary data.</text>
</comment>
<organism evidence="5 6">
    <name type="scientific">Microthlaspi erraticum</name>
    <dbReference type="NCBI Taxonomy" id="1685480"/>
    <lineage>
        <taxon>Eukaryota</taxon>
        <taxon>Viridiplantae</taxon>
        <taxon>Streptophyta</taxon>
        <taxon>Embryophyta</taxon>
        <taxon>Tracheophyta</taxon>
        <taxon>Spermatophyta</taxon>
        <taxon>Magnoliopsida</taxon>
        <taxon>eudicotyledons</taxon>
        <taxon>Gunneridae</taxon>
        <taxon>Pentapetalae</taxon>
        <taxon>rosids</taxon>
        <taxon>malvids</taxon>
        <taxon>Brassicales</taxon>
        <taxon>Brassicaceae</taxon>
        <taxon>Coluteocarpeae</taxon>
        <taxon>Microthlaspi</taxon>
    </lineage>
</organism>
<sequence length="172" mass="19209">MHEISGFIKEVVDQTEVNLRRIHALGVKKVGIASLQPLGCLPRVTVVSSFHQCDEAMNAMMNLHNNLLNQVVAKLNNEAKQLTFVYLDYYNAFLSVFKNKGASLGSTRFETPLKPCCEGDCAIVDKKGVKKYTLCKDPKSAFFWNDVHPSQEGWSSVYSVLSKHLSESLIKA</sequence>